<keyword evidence="1" id="KW-0472">Membrane</keyword>
<keyword evidence="1" id="KW-0812">Transmembrane</keyword>
<feature type="transmembrane region" description="Helical" evidence="1">
    <location>
        <begin position="46"/>
        <end position="65"/>
    </location>
</feature>
<gene>
    <name evidence="2" type="primary">orf71</name>
</gene>
<evidence type="ECO:0000313" key="2">
    <source>
        <dbReference type="EMBL" id="ATY40885.1"/>
    </source>
</evidence>
<dbReference type="EMBL" id="MG202007">
    <property type="protein sequence ID" value="ATY40885.1"/>
    <property type="molecule type" value="Genomic_DNA"/>
</dbReference>
<evidence type="ECO:0000256" key="1">
    <source>
        <dbReference type="SAM" id="Phobius"/>
    </source>
</evidence>
<accession>A0A2H4R8B2</accession>
<dbReference type="AlphaFoldDB" id="A0A2H4R8B2"/>
<feature type="transmembrane region" description="Helical" evidence="1">
    <location>
        <begin position="21"/>
        <end position="40"/>
    </location>
</feature>
<geneLocation type="mitochondrion" evidence="2"/>
<name>A0A2H4R8B2_9EUKA</name>
<proteinExistence type="predicted"/>
<protein>
    <submittedName>
        <fullName evidence="2">Orf71</fullName>
    </submittedName>
</protein>
<keyword evidence="1" id="KW-1133">Transmembrane helix</keyword>
<reference evidence="2" key="1">
    <citation type="journal article" date="2017" name="Curr. Biol.">
        <title>A New Lineage of Eukaryotes Illuminates Early Mitochondrial Genome Reduction.</title>
        <authorList>
            <person name="Janouskovec J."/>
            <person name="Tikhonenkov D.V."/>
            <person name="Burki F."/>
            <person name="Howe A.T."/>
            <person name="Rohwer F.L."/>
            <person name="Mylnikov A.P."/>
            <person name="Keeling P.J."/>
        </authorList>
    </citation>
    <scope>NUCLEOTIDE SEQUENCE</scope>
</reference>
<sequence length="71" mass="8120">MKLVICLSVGTRIHVNIRQSSINLILMTLYQKYIFYLVHYTTHGCGLSISCWLCFAVAITNFMLVRSCGFL</sequence>
<keyword evidence="2" id="KW-0496">Mitochondrion</keyword>
<organism evidence="2">
    <name type="scientific">Picobiliphyte sp. MS584-11</name>
    <dbReference type="NCBI Taxonomy" id="1157699"/>
    <lineage>
        <taxon>Eukaryota</taxon>
        <taxon>Eukaryota incertae sedis</taxon>
        <taxon>Picozoa</taxon>
    </lineage>
</organism>